<keyword evidence="1" id="KW-0472">Membrane</keyword>
<feature type="transmembrane region" description="Helical" evidence="1">
    <location>
        <begin position="128"/>
        <end position="149"/>
    </location>
</feature>
<dbReference type="InterPro" id="IPR043745">
    <property type="entry name" value="DUF5690"/>
</dbReference>
<organism evidence="2 3">
    <name type="scientific">Pseudotenacibaculum haliotis</name>
    <dbReference type="NCBI Taxonomy" id="1862138"/>
    <lineage>
        <taxon>Bacteria</taxon>
        <taxon>Pseudomonadati</taxon>
        <taxon>Bacteroidota</taxon>
        <taxon>Flavobacteriia</taxon>
        <taxon>Flavobacteriales</taxon>
        <taxon>Flavobacteriaceae</taxon>
        <taxon>Pseudotenacibaculum</taxon>
    </lineage>
</organism>
<gene>
    <name evidence="2" type="ORF">ACFSRZ_08575</name>
</gene>
<feature type="transmembrane region" description="Helical" evidence="1">
    <location>
        <begin position="5"/>
        <end position="24"/>
    </location>
</feature>
<feature type="transmembrane region" description="Helical" evidence="1">
    <location>
        <begin position="385"/>
        <end position="403"/>
    </location>
</feature>
<keyword evidence="1" id="KW-0812">Transmembrane</keyword>
<keyword evidence="3" id="KW-1185">Reference proteome</keyword>
<feature type="transmembrane region" description="Helical" evidence="1">
    <location>
        <begin position="210"/>
        <end position="231"/>
    </location>
</feature>
<feature type="transmembrane region" description="Helical" evidence="1">
    <location>
        <begin position="74"/>
        <end position="94"/>
    </location>
</feature>
<feature type="transmembrane region" description="Helical" evidence="1">
    <location>
        <begin position="311"/>
        <end position="333"/>
    </location>
</feature>
<dbReference type="Pfam" id="PF18943">
    <property type="entry name" value="DUF5690"/>
    <property type="match status" value="1"/>
</dbReference>
<feature type="transmembrane region" description="Helical" evidence="1">
    <location>
        <begin position="251"/>
        <end position="272"/>
    </location>
</feature>
<feature type="transmembrane region" description="Helical" evidence="1">
    <location>
        <begin position="100"/>
        <end position="121"/>
    </location>
</feature>
<sequence>MSIRFIIQASLAAFGTYFCMYAFRKPFTVATFSNEVFFGIDYKILLIIAQIIGYTLSKFLGIKIISEMKSHHRIKYLIGFIFFAELALLGFAATPAPYNILFLFLNGLPLGMIWGIVFSYLEGRKASELLGVILSSSFIISSGVVKSVGKWTMDSLQVSEFWMPFTTGLFFILPLVIFSWLLEKLPVPNEEDNKLKTARKPLNGIERKELFRLYATPLVLIVFFFTILTAIRDFRDNFAREIWEALGYNDASIFSVSEIPIAIIVLFILGYIGSVTKNFKAFTYYHYVLILGTLSILLSTYLFQLEVMSPIVWMIISGLGLYACYVPFNGIFFDRMIATFKIKGNVGFLIYIADAFGYLGSVLILLFKNFGSKEVSWLSFFTQSLYILGGIGFMISVYCLLFFKRKREKYFNENQFIYE</sequence>
<evidence type="ECO:0000313" key="3">
    <source>
        <dbReference type="Proteomes" id="UP001597508"/>
    </source>
</evidence>
<evidence type="ECO:0000256" key="1">
    <source>
        <dbReference type="SAM" id="Phobius"/>
    </source>
</evidence>
<feature type="transmembrane region" description="Helical" evidence="1">
    <location>
        <begin position="44"/>
        <end position="62"/>
    </location>
</feature>
<feature type="transmembrane region" description="Helical" evidence="1">
    <location>
        <begin position="345"/>
        <end position="365"/>
    </location>
</feature>
<dbReference type="InterPro" id="IPR036259">
    <property type="entry name" value="MFS_trans_sf"/>
</dbReference>
<dbReference type="SUPFAM" id="SSF103473">
    <property type="entry name" value="MFS general substrate transporter"/>
    <property type="match status" value="1"/>
</dbReference>
<comment type="caution">
    <text evidence="2">The sequence shown here is derived from an EMBL/GenBank/DDBJ whole genome shotgun (WGS) entry which is preliminary data.</text>
</comment>
<accession>A0ABW5LRJ1</accession>
<dbReference type="EMBL" id="JBHULH010000004">
    <property type="protein sequence ID" value="MFD2567425.1"/>
    <property type="molecule type" value="Genomic_DNA"/>
</dbReference>
<feature type="transmembrane region" description="Helical" evidence="1">
    <location>
        <begin position="161"/>
        <end position="182"/>
    </location>
</feature>
<protein>
    <submittedName>
        <fullName evidence="2">DUF5690 family protein</fullName>
    </submittedName>
</protein>
<dbReference type="Proteomes" id="UP001597508">
    <property type="component" value="Unassembled WGS sequence"/>
</dbReference>
<proteinExistence type="predicted"/>
<name>A0ABW5LRJ1_9FLAO</name>
<reference evidence="3" key="1">
    <citation type="journal article" date="2019" name="Int. J. Syst. Evol. Microbiol.">
        <title>The Global Catalogue of Microorganisms (GCM) 10K type strain sequencing project: providing services to taxonomists for standard genome sequencing and annotation.</title>
        <authorList>
            <consortium name="The Broad Institute Genomics Platform"/>
            <consortium name="The Broad Institute Genome Sequencing Center for Infectious Disease"/>
            <person name="Wu L."/>
            <person name="Ma J."/>
        </authorList>
    </citation>
    <scope>NUCLEOTIDE SEQUENCE [LARGE SCALE GENOMIC DNA]</scope>
    <source>
        <strain evidence="3">KCTC 52127</strain>
    </source>
</reference>
<feature type="transmembrane region" description="Helical" evidence="1">
    <location>
        <begin position="284"/>
        <end position="305"/>
    </location>
</feature>
<evidence type="ECO:0000313" key="2">
    <source>
        <dbReference type="EMBL" id="MFD2567425.1"/>
    </source>
</evidence>
<keyword evidence="1" id="KW-1133">Transmembrane helix</keyword>
<dbReference type="RefSeq" id="WP_379666136.1">
    <property type="nucleotide sequence ID" value="NZ_JBHULH010000004.1"/>
</dbReference>